<organism evidence="1 2">
    <name type="scientific">Candidatus Rhodobacter oscarellae</name>
    <dbReference type="NCBI Taxonomy" id="1675527"/>
    <lineage>
        <taxon>Bacteria</taxon>
        <taxon>Pseudomonadati</taxon>
        <taxon>Pseudomonadota</taxon>
        <taxon>Alphaproteobacteria</taxon>
        <taxon>Rhodobacterales</taxon>
        <taxon>Rhodobacter group</taxon>
        <taxon>Rhodobacter</taxon>
    </lineage>
</organism>
<dbReference type="PANTHER" id="PTHR37953:SF1">
    <property type="entry name" value="UPF0127 PROTEIN MJ1496"/>
    <property type="match status" value="1"/>
</dbReference>
<dbReference type="EMBL" id="LFTY01000002">
    <property type="protein sequence ID" value="KMW56683.1"/>
    <property type="molecule type" value="Genomic_DNA"/>
</dbReference>
<gene>
    <name evidence="1" type="ORF">AIOL_001637</name>
</gene>
<dbReference type="InterPro" id="IPR038695">
    <property type="entry name" value="Saro_0823-like_sf"/>
</dbReference>
<dbReference type="PANTHER" id="PTHR37953">
    <property type="entry name" value="UPF0127 PROTEIN MJ1496"/>
    <property type="match status" value="1"/>
</dbReference>
<reference evidence="1 2" key="1">
    <citation type="submission" date="2015-06" db="EMBL/GenBank/DDBJ databases">
        <title>Draft genome sequence of an Alphaproteobacteria species associated to the Mediterranean sponge Oscarella lobularis.</title>
        <authorList>
            <person name="Jourda C."/>
            <person name="Santini S."/>
            <person name="Claverie J.-M."/>
        </authorList>
    </citation>
    <scope>NUCLEOTIDE SEQUENCE [LARGE SCALE GENOMIC DNA]</scope>
    <source>
        <strain evidence="1">IGS</strain>
    </source>
</reference>
<dbReference type="InterPro" id="IPR003795">
    <property type="entry name" value="DUF192"/>
</dbReference>
<evidence type="ECO:0000313" key="2">
    <source>
        <dbReference type="Proteomes" id="UP000037178"/>
    </source>
</evidence>
<dbReference type="Pfam" id="PF02643">
    <property type="entry name" value="DUF192"/>
    <property type="match status" value="1"/>
</dbReference>
<accession>A0A0J9GT74</accession>
<dbReference type="STRING" id="1675527.AIOL_001637"/>
<sequence>MAAACRDDQVELRGDWGAVRFNVEVADTAAEHAVGLMNRSSMPARSGMIFLYEAPQRVGFWMRNTLIPLDMLFMSADGVVQKIHQNAVPLDETVILGGDNIQYVLEINGGMSARLGITTGTELRHPGVNQAVAAWPCE</sequence>
<dbReference type="Proteomes" id="UP000037178">
    <property type="component" value="Unassembled WGS sequence"/>
</dbReference>
<evidence type="ECO:0000313" key="1">
    <source>
        <dbReference type="EMBL" id="KMW56683.1"/>
    </source>
</evidence>
<proteinExistence type="predicted"/>
<name>A0A0J9GT74_9RHOB</name>
<dbReference type="Gene3D" id="2.60.120.1140">
    <property type="entry name" value="Protein of unknown function DUF192"/>
    <property type="match status" value="1"/>
</dbReference>
<dbReference type="AlphaFoldDB" id="A0A0J9GT74"/>
<comment type="caution">
    <text evidence="1">The sequence shown here is derived from an EMBL/GenBank/DDBJ whole genome shotgun (WGS) entry which is preliminary data.</text>
</comment>
<protein>
    <submittedName>
        <fullName evidence="1">Putative exported protein</fullName>
    </submittedName>
</protein>
<dbReference type="PATRIC" id="fig|1675527.3.peg.1734"/>
<keyword evidence="2" id="KW-1185">Reference proteome</keyword>